<dbReference type="GO" id="GO:0005886">
    <property type="term" value="C:plasma membrane"/>
    <property type="evidence" value="ECO:0007669"/>
    <property type="project" value="UniProtKB-SubCell"/>
</dbReference>
<organism evidence="4 5">
    <name type="scientific">Pseudodesulfovibrio senegalensis</name>
    <dbReference type="NCBI Taxonomy" id="1721087"/>
    <lineage>
        <taxon>Bacteria</taxon>
        <taxon>Pseudomonadati</taxon>
        <taxon>Thermodesulfobacteriota</taxon>
        <taxon>Desulfovibrionia</taxon>
        <taxon>Desulfovibrionales</taxon>
        <taxon>Desulfovibrionaceae</taxon>
    </lineage>
</organism>
<proteinExistence type="inferred from homology"/>
<evidence type="ECO:0000256" key="1">
    <source>
        <dbReference type="ARBA" id="ARBA00010692"/>
    </source>
</evidence>
<dbReference type="RefSeq" id="WP_151150833.1">
    <property type="nucleotide sequence ID" value="NZ_WAIE01000003.1"/>
</dbReference>
<feature type="transmembrane region" description="Helical" evidence="3">
    <location>
        <begin position="12"/>
        <end position="29"/>
    </location>
</feature>
<evidence type="ECO:0000256" key="2">
    <source>
        <dbReference type="PIRNR" id="PIRNR016661"/>
    </source>
</evidence>
<dbReference type="Proteomes" id="UP000438699">
    <property type="component" value="Unassembled WGS sequence"/>
</dbReference>
<gene>
    <name evidence="4" type="ORF">F8A88_09100</name>
</gene>
<keyword evidence="2" id="KW-0813">Transport</keyword>
<evidence type="ECO:0000313" key="5">
    <source>
        <dbReference type="Proteomes" id="UP000438699"/>
    </source>
</evidence>
<dbReference type="AlphaFoldDB" id="A0A6N6N4T7"/>
<evidence type="ECO:0000256" key="3">
    <source>
        <dbReference type="SAM" id="Phobius"/>
    </source>
</evidence>
<dbReference type="PANTHER" id="PTHR34295:SF1">
    <property type="entry name" value="BIOTIN TRANSPORTER BIOY"/>
    <property type="match status" value="1"/>
</dbReference>
<keyword evidence="3" id="KW-0812">Transmembrane</keyword>
<protein>
    <recommendedName>
        <fullName evidence="2">Biotin transporter</fullName>
    </recommendedName>
</protein>
<dbReference type="OrthoDB" id="9803495at2"/>
<keyword evidence="2" id="KW-1003">Cell membrane</keyword>
<dbReference type="Pfam" id="PF02632">
    <property type="entry name" value="BioY"/>
    <property type="match status" value="1"/>
</dbReference>
<keyword evidence="3" id="KW-1133">Transmembrane helix</keyword>
<dbReference type="PIRSF" id="PIRSF016661">
    <property type="entry name" value="BioY"/>
    <property type="match status" value="1"/>
</dbReference>
<name>A0A6N6N4T7_9BACT</name>
<dbReference type="GO" id="GO:0015225">
    <property type="term" value="F:biotin transmembrane transporter activity"/>
    <property type="evidence" value="ECO:0007669"/>
    <property type="project" value="UniProtKB-UniRule"/>
</dbReference>
<evidence type="ECO:0000313" key="4">
    <source>
        <dbReference type="EMBL" id="KAB1441741.1"/>
    </source>
</evidence>
<accession>A0A6N6N4T7</accession>
<keyword evidence="5" id="KW-1185">Reference proteome</keyword>
<feature type="transmembrane region" description="Helical" evidence="3">
    <location>
        <begin position="115"/>
        <end position="137"/>
    </location>
</feature>
<sequence>MNQSLLDMHRLVWVSLMAAVVAASSYLVIPIGPIPFSLQPVFVFLAGYLLGAARGFFVMCLYLAAGIIGLPVFAGGAAGVGHLIGPTGGYLVGFLVSPLLTGRARAESENGSVRWISGLFWGIIAIIVTYGLGFVWLKTFADITWARAFAVGVVPFAPWDMIKIAVAVGCCRYLQKYNLAPR</sequence>
<comment type="subcellular location">
    <subcellularLocation>
        <location evidence="2">Cell membrane</location>
        <topology evidence="2">Multi-pass membrane protein</topology>
    </subcellularLocation>
</comment>
<dbReference type="PANTHER" id="PTHR34295">
    <property type="entry name" value="BIOTIN TRANSPORTER BIOY"/>
    <property type="match status" value="1"/>
</dbReference>
<comment type="similarity">
    <text evidence="1 2">Belongs to the BioY family.</text>
</comment>
<reference evidence="4 5" key="1">
    <citation type="journal article" date="2017" name="Int. J. Syst. Evol. Microbiol.">
        <title>Desulfovibrio senegalensis sp. nov., a mesophilic sulfate reducer isolated from marine sediment.</title>
        <authorList>
            <person name="Thioye A."/>
            <person name="Gam Z.B.A."/>
            <person name="Mbengue M."/>
            <person name="Cayol J.L."/>
            <person name="Joseph-Bartoli M."/>
            <person name="Toure-Kane C."/>
            <person name="Labat M."/>
        </authorList>
    </citation>
    <scope>NUCLEOTIDE SEQUENCE [LARGE SCALE GENOMIC DNA]</scope>
    <source>
        <strain evidence="4 5">DSM 101509</strain>
    </source>
</reference>
<dbReference type="EMBL" id="WAIE01000003">
    <property type="protein sequence ID" value="KAB1441741.1"/>
    <property type="molecule type" value="Genomic_DNA"/>
</dbReference>
<comment type="caution">
    <text evidence="4">The sequence shown here is derived from an EMBL/GenBank/DDBJ whole genome shotgun (WGS) entry which is preliminary data.</text>
</comment>
<feature type="transmembrane region" description="Helical" evidence="3">
    <location>
        <begin position="41"/>
        <end position="65"/>
    </location>
</feature>
<feature type="transmembrane region" description="Helical" evidence="3">
    <location>
        <begin position="72"/>
        <end position="95"/>
    </location>
</feature>
<dbReference type="InterPro" id="IPR003784">
    <property type="entry name" value="BioY"/>
</dbReference>
<dbReference type="Gene3D" id="1.10.1760.20">
    <property type="match status" value="1"/>
</dbReference>
<keyword evidence="2 3" id="KW-0472">Membrane</keyword>